<accession>A0A9W4U9F5</accession>
<name>A0A9W4U9F5_9PLEO</name>
<reference evidence="1" key="1">
    <citation type="submission" date="2023-01" db="EMBL/GenBank/DDBJ databases">
        <authorList>
            <person name="Van Ghelder C."/>
            <person name="Rancurel C."/>
        </authorList>
    </citation>
    <scope>NUCLEOTIDE SEQUENCE</scope>
    <source>
        <strain evidence="1">CNCM I-4278</strain>
    </source>
</reference>
<protein>
    <submittedName>
        <fullName evidence="1">Uncharacterized protein</fullName>
    </submittedName>
</protein>
<dbReference type="Proteomes" id="UP001152607">
    <property type="component" value="Unassembled WGS sequence"/>
</dbReference>
<evidence type="ECO:0000313" key="2">
    <source>
        <dbReference type="Proteomes" id="UP001152607"/>
    </source>
</evidence>
<organism evidence="1 2">
    <name type="scientific">Periconia digitata</name>
    <dbReference type="NCBI Taxonomy" id="1303443"/>
    <lineage>
        <taxon>Eukaryota</taxon>
        <taxon>Fungi</taxon>
        <taxon>Dikarya</taxon>
        <taxon>Ascomycota</taxon>
        <taxon>Pezizomycotina</taxon>
        <taxon>Dothideomycetes</taxon>
        <taxon>Pleosporomycetidae</taxon>
        <taxon>Pleosporales</taxon>
        <taxon>Massarineae</taxon>
        <taxon>Periconiaceae</taxon>
        <taxon>Periconia</taxon>
    </lineage>
</organism>
<sequence>MPIGSDGIITIRSHPPLTQDGICNQIQPVWLVSTPAPPAPLHPMGPIIIRRHLVNLFALIPKTPNLGRRESLHPGASSCASWCNQTLVSSFLFIPQWLEPAHLNPTLLSVPNRYTTGRLGDCRNLLLCQSTWSRLRGAEPSVCGAMVPSTRATSFQLYTPAARHTMPIHFTYLATVRPQIVR</sequence>
<comment type="caution">
    <text evidence="1">The sequence shown here is derived from an EMBL/GenBank/DDBJ whole genome shotgun (WGS) entry which is preliminary data.</text>
</comment>
<proteinExistence type="predicted"/>
<dbReference type="AlphaFoldDB" id="A0A9W4U9F5"/>
<gene>
    <name evidence="1" type="ORF">PDIGIT_LOCUS3868</name>
</gene>
<evidence type="ECO:0000313" key="1">
    <source>
        <dbReference type="EMBL" id="CAI6326989.1"/>
    </source>
</evidence>
<keyword evidence="2" id="KW-1185">Reference proteome</keyword>
<dbReference type="EMBL" id="CAOQHR010000002">
    <property type="protein sequence ID" value="CAI6326989.1"/>
    <property type="molecule type" value="Genomic_DNA"/>
</dbReference>